<dbReference type="SMART" id="SM00220">
    <property type="entry name" value="S_TKc"/>
    <property type="match status" value="1"/>
</dbReference>
<organism evidence="2 3">
    <name type="scientific">Blepharisma stoltei</name>
    <dbReference type="NCBI Taxonomy" id="1481888"/>
    <lineage>
        <taxon>Eukaryota</taxon>
        <taxon>Sar</taxon>
        <taxon>Alveolata</taxon>
        <taxon>Ciliophora</taxon>
        <taxon>Postciliodesmatophora</taxon>
        <taxon>Heterotrichea</taxon>
        <taxon>Heterotrichida</taxon>
        <taxon>Blepharismidae</taxon>
        <taxon>Blepharisma</taxon>
    </lineage>
</organism>
<dbReference type="SUPFAM" id="SSF56112">
    <property type="entry name" value="Protein kinase-like (PK-like)"/>
    <property type="match status" value="1"/>
</dbReference>
<keyword evidence="3" id="KW-1185">Reference proteome</keyword>
<dbReference type="PANTHER" id="PTHR24362">
    <property type="entry name" value="SERINE/THREONINE-PROTEIN KINASE NEK"/>
    <property type="match status" value="1"/>
</dbReference>
<dbReference type="PANTHER" id="PTHR24362:SF309">
    <property type="entry name" value="PROTEIN KINASE DOMAIN-CONTAINING PROTEIN"/>
    <property type="match status" value="1"/>
</dbReference>
<feature type="domain" description="Protein kinase" evidence="1">
    <location>
        <begin position="78"/>
        <end position="312"/>
    </location>
</feature>
<gene>
    <name evidence="2" type="ORF">BSTOLATCC_MIC46389</name>
</gene>
<dbReference type="InterPro" id="IPR000719">
    <property type="entry name" value="Prot_kinase_dom"/>
</dbReference>
<evidence type="ECO:0000259" key="1">
    <source>
        <dbReference type="PROSITE" id="PS50011"/>
    </source>
</evidence>
<name>A0AAU9JTX9_9CILI</name>
<dbReference type="EMBL" id="CAJZBQ010000046">
    <property type="protein sequence ID" value="CAG9328383.1"/>
    <property type="molecule type" value="Genomic_DNA"/>
</dbReference>
<dbReference type="GO" id="GO:0005524">
    <property type="term" value="F:ATP binding"/>
    <property type="evidence" value="ECO:0007669"/>
    <property type="project" value="InterPro"/>
</dbReference>
<dbReference type="AlphaFoldDB" id="A0AAU9JTX9"/>
<comment type="caution">
    <text evidence="2">The sequence shown here is derived from an EMBL/GenBank/DDBJ whole genome shotgun (WGS) entry which is preliminary data.</text>
</comment>
<sequence length="312" mass="36459">MSNIDQSVEFQTEPFSSMDEKLSQTCIINFEESIEYSPKNINKTKGSIRNYLLELRNESIKFKEMLIIKPENIEICSIEEFSVKGDSLYFPMKIIKFSGEFYFLKPIRSEKKIYGVHLEVYYRSRLRYSSIAKCIGYVKWEKSKFIIIQYFSKTLDQFLSENLSICDKITLIISLTKGLLFLHMKNCVNMNITPWSIFVDEDRNAYFFDLECVMNLNMEPQSSLVYKEPEFSAPEALDGKRSFACDIYSLGLLFYYILTGGPYSEYIGMENLPNGFEDLIKIMINSNPNKRPDAYYIIEELDRILIDIKSSS</sequence>
<dbReference type="GO" id="GO:0004672">
    <property type="term" value="F:protein kinase activity"/>
    <property type="evidence" value="ECO:0007669"/>
    <property type="project" value="InterPro"/>
</dbReference>
<protein>
    <recommendedName>
        <fullName evidence="1">Protein kinase domain-containing protein</fullName>
    </recommendedName>
</protein>
<dbReference type="PROSITE" id="PS50011">
    <property type="entry name" value="PROTEIN_KINASE_DOM"/>
    <property type="match status" value="1"/>
</dbReference>
<reference evidence="2" key="1">
    <citation type="submission" date="2021-09" db="EMBL/GenBank/DDBJ databases">
        <authorList>
            <consortium name="AG Swart"/>
            <person name="Singh M."/>
            <person name="Singh A."/>
            <person name="Seah K."/>
            <person name="Emmerich C."/>
        </authorList>
    </citation>
    <scope>NUCLEOTIDE SEQUENCE</scope>
    <source>
        <strain evidence="2">ATCC30299</strain>
    </source>
</reference>
<dbReference type="InterPro" id="IPR011009">
    <property type="entry name" value="Kinase-like_dom_sf"/>
</dbReference>
<dbReference type="Gene3D" id="1.10.510.10">
    <property type="entry name" value="Transferase(Phosphotransferase) domain 1"/>
    <property type="match status" value="1"/>
</dbReference>
<dbReference type="Proteomes" id="UP001162131">
    <property type="component" value="Unassembled WGS sequence"/>
</dbReference>
<accession>A0AAU9JTX9</accession>
<dbReference type="Pfam" id="PF00069">
    <property type="entry name" value="Pkinase"/>
    <property type="match status" value="1"/>
</dbReference>
<evidence type="ECO:0000313" key="2">
    <source>
        <dbReference type="EMBL" id="CAG9328383.1"/>
    </source>
</evidence>
<evidence type="ECO:0000313" key="3">
    <source>
        <dbReference type="Proteomes" id="UP001162131"/>
    </source>
</evidence>
<proteinExistence type="predicted"/>